<evidence type="ECO:0000313" key="1">
    <source>
        <dbReference type="EMBL" id="KAH7840702.1"/>
    </source>
</evidence>
<proteinExistence type="predicted"/>
<name>A0ACB7XIW4_9ERIC</name>
<accession>A0ACB7XIW4</accession>
<dbReference type="Proteomes" id="UP000828048">
    <property type="component" value="Chromosome 10"/>
</dbReference>
<comment type="caution">
    <text evidence="1">The sequence shown here is derived from an EMBL/GenBank/DDBJ whole genome shotgun (WGS) entry which is preliminary data.</text>
</comment>
<dbReference type="EMBL" id="CM037160">
    <property type="protein sequence ID" value="KAH7840702.1"/>
    <property type="molecule type" value="Genomic_DNA"/>
</dbReference>
<keyword evidence="2" id="KW-1185">Reference proteome</keyword>
<gene>
    <name evidence="1" type="ORF">Vadar_020441</name>
</gene>
<reference evidence="1 2" key="1">
    <citation type="journal article" date="2021" name="Hortic Res">
        <title>High-quality reference genome and annotation aids understanding of berry development for evergreen blueberry (Vaccinium darrowii).</title>
        <authorList>
            <person name="Yu J."/>
            <person name="Hulse-Kemp A.M."/>
            <person name="Babiker E."/>
            <person name="Staton M."/>
        </authorList>
    </citation>
    <scope>NUCLEOTIDE SEQUENCE [LARGE SCALE GENOMIC DNA]</scope>
    <source>
        <strain evidence="2">cv. NJ 8807/NJ 8810</strain>
        <tissue evidence="1">Young leaf</tissue>
    </source>
</reference>
<protein>
    <submittedName>
        <fullName evidence="1">Uncharacterized protein</fullName>
    </submittedName>
</protein>
<evidence type="ECO:0000313" key="2">
    <source>
        <dbReference type="Proteomes" id="UP000828048"/>
    </source>
</evidence>
<sequence length="427" mass="48462">MRLPVNQYEFRTDRSITTNTFGQDSEFIRIWRRLHILGVFKIPIMRFKKGDKVEVMRKKEVPVWRCGEIISGNGHTYSVKYDCNPGSIGDSVVERVPRKAIRPCPPVEGFESCVSGDVVEVFDSMSWKIARVLKVLDRDHYLVRLLGIPREFRIHKSSTRVRQSWQDNKWVVIGKGSGSCDDVKSNKLSTPNYYQKTSFQMLKAGDDHFAVRKNAGQLASHKIPSRALKRASPYRSSLLDACTGPVRKRKAIEKEGRLQRFVPSPLQEKVDAVTYPRENMGEKYMHSSSMNRSNGHIEVERMNSHSDECSVCSCSVKSESPYKFPSHFVAGHRQVSDSLSSDAESSYGLGDHKNSLFHQEEEVAASIHRLELHAYRCTLGVLYASGPLSWEQEALLTNLRISLHISNDEHLIELRNLISAGNGNHNS</sequence>
<organism evidence="1 2">
    <name type="scientific">Vaccinium darrowii</name>
    <dbReference type="NCBI Taxonomy" id="229202"/>
    <lineage>
        <taxon>Eukaryota</taxon>
        <taxon>Viridiplantae</taxon>
        <taxon>Streptophyta</taxon>
        <taxon>Embryophyta</taxon>
        <taxon>Tracheophyta</taxon>
        <taxon>Spermatophyta</taxon>
        <taxon>Magnoliopsida</taxon>
        <taxon>eudicotyledons</taxon>
        <taxon>Gunneridae</taxon>
        <taxon>Pentapetalae</taxon>
        <taxon>asterids</taxon>
        <taxon>Ericales</taxon>
        <taxon>Ericaceae</taxon>
        <taxon>Vaccinioideae</taxon>
        <taxon>Vaccinieae</taxon>
        <taxon>Vaccinium</taxon>
    </lineage>
</organism>